<dbReference type="EMBL" id="JAAXPC010000002">
    <property type="protein sequence ID" value="NKY01060.1"/>
    <property type="molecule type" value="Genomic_DNA"/>
</dbReference>
<dbReference type="Pfam" id="PF05336">
    <property type="entry name" value="rhaM"/>
    <property type="match status" value="1"/>
</dbReference>
<dbReference type="InterPro" id="IPR011008">
    <property type="entry name" value="Dimeric_a/b-barrel"/>
</dbReference>
<name>A0A846WJN6_9ACTN</name>
<dbReference type="GO" id="GO:0019301">
    <property type="term" value="P:rhamnose catabolic process"/>
    <property type="evidence" value="ECO:0007669"/>
    <property type="project" value="TreeGrafter"/>
</dbReference>
<gene>
    <name evidence="1" type="ORF">HGA05_05690</name>
</gene>
<protein>
    <submittedName>
        <fullName evidence="1">L-rhamnose mutarotase</fullName>
    </submittedName>
</protein>
<reference evidence="1 2" key="1">
    <citation type="submission" date="2020-04" db="EMBL/GenBank/DDBJ databases">
        <title>MicrobeNet Type strains.</title>
        <authorList>
            <person name="Nicholson A.C."/>
        </authorList>
    </citation>
    <scope>NUCLEOTIDE SEQUENCE [LARGE SCALE GENOMIC DNA]</scope>
    <source>
        <strain evidence="1 2">ATCC BAA-14</strain>
    </source>
</reference>
<sequence>MPTTERVCLVMRLRPDRIDDYLAAHEHIWPEMLAALERTGWRNYSLFLHPAEHVVVGYLETDDYTRAVTDLAATDVNTRWQAHMSEFFLPPDTDTPTPDAAPTTALRLDEYFHLD</sequence>
<accession>A0A846WJN6</accession>
<dbReference type="InterPro" id="IPR008000">
    <property type="entry name" value="Rham/fucose_mutarotase"/>
</dbReference>
<dbReference type="PANTHER" id="PTHR34389:SF2">
    <property type="entry name" value="L-RHAMNOSE MUTAROTASE"/>
    <property type="match status" value="1"/>
</dbReference>
<dbReference type="SUPFAM" id="SSF54909">
    <property type="entry name" value="Dimeric alpha+beta barrel"/>
    <property type="match status" value="1"/>
</dbReference>
<evidence type="ECO:0000313" key="2">
    <source>
        <dbReference type="Proteomes" id="UP000563898"/>
    </source>
</evidence>
<dbReference type="RefSeq" id="WP_006369044.1">
    <property type="nucleotide sequence ID" value="NZ_JAAXPC010000002.1"/>
</dbReference>
<dbReference type="Proteomes" id="UP000563898">
    <property type="component" value="Unassembled WGS sequence"/>
</dbReference>
<dbReference type="PANTHER" id="PTHR34389">
    <property type="entry name" value="L-RHAMNOSE MUTAROTASE"/>
    <property type="match status" value="1"/>
</dbReference>
<dbReference type="AlphaFoldDB" id="A0A846WJN6"/>
<evidence type="ECO:0000313" key="1">
    <source>
        <dbReference type="EMBL" id="NKY01060.1"/>
    </source>
</evidence>
<dbReference type="GO" id="GO:0016857">
    <property type="term" value="F:racemase and epimerase activity, acting on carbohydrates and derivatives"/>
    <property type="evidence" value="ECO:0007669"/>
    <property type="project" value="InterPro"/>
</dbReference>
<proteinExistence type="predicted"/>
<organism evidence="1 2">
    <name type="scientific">Gordonia polyisoprenivorans</name>
    <dbReference type="NCBI Taxonomy" id="84595"/>
    <lineage>
        <taxon>Bacteria</taxon>
        <taxon>Bacillati</taxon>
        <taxon>Actinomycetota</taxon>
        <taxon>Actinomycetes</taxon>
        <taxon>Mycobacteriales</taxon>
        <taxon>Gordoniaceae</taxon>
        <taxon>Gordonia</taxon>
    </lineage>
</organism>
<dbReference type="Gene3D" id="3.30.70.100">
    <property type="match status" value="1"/>
</dbReference>
<comment type="caution">
    <text evidence="1">The sequence shown here is derived from an EMBL/GenBank/DDBJ whole genome shotgun (WGS) entry which is preliminary data.</text>
</comment>